<sequence>MEMDVRDIAFWTREAQIRVLMKRAESYAASILPHREAKDVNAEIDKLKWEFYNFEHEDEINEIEKIARERLDKIREKRKR</sequence>
<dbReference type="AlphaFoldDB" id="A0A6M3MHW8"/>
<proteinExistence type="predicted"/>
<dbReference type="EMBL" id="MT143881">
    <property type="protein sequence ID" value="QJB04372.1"/>
    <property type="molecule type" value="Genomic_DNA"/>
</dbReference>
<accession>A0A6M3MHW8</accession>
<evidence type="ECO:0000313" key="1">
    <source>
        <dbReference type="EMBL" id="QJB04372.1"/>
    </source>
</evidence>
<gene>
    <name evidence="1" type="ORF">MM171B00326_0007</name>
</gene>
<organism evidence="1">
    <name type="scientific">viral metagenome</name>
    <dbReference type="NCBI Taxonomy" id="1070528"/>
    <lineage>
        <taxon>unclassified sequences</taxon>
        <taxon>metagenomes</taxon>
        <taxon>organismal metagenomes</taxon>
    </lineage>
</organism>
<reference evidence="1" key="1">
    <citation type="submission" date="2020-03" db="EMBL/GenBank/DDBJ databases">
        <title>The deep terrestrial virosphere.</title>
        <authorList>
            <person name="Holmfeldt K."/>
            <person name="Nilsson E."/>
            <person name="Simone D."/>
            <person name="Lopez-Fernandez M."/>
            <person name="Wu X."/>
            <person name="de Brujin I."/>
            <person name="Lundin D."/>
            <person name="Andersson A."/>
            <person name="Bertilsson S."/>
            <person name="Dopson M."/>
        </authorList>
    </citation>
    <scope>NUCLEOTIDE SEQUENCE</scope>
    <source>
        <strain evidence="1">MM171B00326</strain>
    </source>
</reference>
<name>A0A6M3MHW8_9ZZZZ</name>
<protein>
    <submittedName>
        <fullName evidence="1">Uncharacterized protein</fullName>
    </submittedName>
</protein>